<evidence type="ECO:0000313" key="2">
    <source>
        <dbReference type="EMBL" id="KAJ1200103.1"/>
    </source>
</evidence>
<dbReference type="EMBL" id="JANPWB010000003">
    <property type="protein sequence ID" value="KAJ1200103.1"/>
    <property type="molecule type" value="Genomic_DNA"/>
</dbReference>
<dbReference type="PANTHER" id="PTHR21301:SF12">
    <property type="match status" value="1"/>
</dbReference>
<feature type="domain" description="Reverse transcriptase" evidence="1">
    <location>
        <begin position="585"/>
        <end position="861"/>
    </location>
</feature>
<evidence type="ECO:0000259" key="1">
    <source>
        <dbReference type="PROSITE" id="PS50878"/>
    </source>
</evidence>
<dbReference type="PROSITE" id="PS50878">
    <property type="entry name" value="RT_POL"/>
    <property type="match status" value="3"/>
</dbReference>
<comment type="caution">
    <text evidence="2">The sequence shown here is derived from an EMBL/GenBank/DDBJ whole genome shotgun (WGS) entry which is preliminary data.</text>
</comment>
<protein>
    <recommendedName>
        <fullName evidence="1">Reverse transcriptase domain-containing protein</fullName>
    </recommendedName>
</protein>
<dbReference type="InterPro" id="IPR000477">
    <property type="entry name" value="RT_dom"/>
</dbReference>
<dbReference type="PANTHER" id="PTHR21301">
    <property type="entry name" value="REVERSE TRANSCRIPTASE"/>
    <property type="match status" value="1"/>
</dbReference>
<sequence length="1443" mass="165876">MFVPTLPPDNHIDVFYQAVSTELYNLEDKKSTCTHRPSNNLNSEELRALHKLSICPDIVIREADKGGNVVVMNRSDYVAEIDRQLNDTQAYTLLPSNPLSNITNMIRKKLTFWRNHCLLTDLEHRFLYIEAPRAPCIYILPKVHKPGGFPPGRPIISGIGSPTEHISEYIDSFLQPLVHNLPSYIQDTRDLLCQLEDIDWSEDFMFVCLDVSSLYTSIPLERGLEMLQLTLSTRDATLYDHTRMLLDLTRLVLENNVFLHDGRWYRQCQGVAMGAKFSPSYANLYMGQFEKKHLWSNCPLNLTEHILYWGRYIDDILAIWTGNVLDLNILIEHLNTNDFNLVFTHKVDTTKIEFLDLLLYITDNKIMSRLYRKPTACNSVLHAHSAHPLSQIRAIPYGEMGLGFCPSSKPDYTNIHIDLFKFIRNLKLKKFFHNKPDTNKTAHTAPPTCNQTIGDLHDIHTVLSLDNTSSPTPSFDELLVELNVIPNLDVNSGLKPNSMFVPTLPPYNHIDVFYQAVSTELYNLEDKKSTCTHSPSNNLNSEELRALHKLSICPDIVIREADKGGNVVVMNRSDYVAEIDRQLNDTQAYTLLPSNPLSNITNMIRKKLTFWRNHCLLTDLEHRFLYIEVPRAPCIYILPKVHKPGGFPPGRPIISGIGSPTEHISEYIDSFLQPLVHNLPSYIQDTRDLLCQLEDIDWSEDFMFVCLDVSSLYTSIPLERGLEMLQLTLSTRDATLYDHTRMLLDLTRLVLENNVFLHDGRWYRQCQGVAMGAKFSPSYANLYMGQFEKKHLWSNCPLNLTEHILYWGRYIDDILAIWTGNVSDLNILIEHLNTNDFNLVFTHKVDTTKIEFLDLLLYITDNKIMSRLYRKPTACNSVLHAHSAHPLSQIRAIPYGEMVRIRRNCTDNVVFKQELKNLTYRFQARGYTNKLISVASKRIRNKNQHYLLIKNRREPGLGFCPSSKPDYTNIHIDLFKFIRNLKLKKFFHNKPDTNKTAHTAPPTCNQTIGDLHDIHTVLSLDNTSSPTPSFDELLVELNVIPNLDVNSGLKPNSMFVPTLPPDNHIDVFYQAVSTELYNLEDKKSTCTHSPSNNLNSEELRALHKLSICPDIVIREADKGGNVVVMNRSDYVAEIDRQLNDTQAYTLLPSNPLSNITNMIRKKLTFWRNHCLLTDLEHRFLYIEAPRAPCIYILPKVHKPGGFPPGRPIISGIGSPTEHISEYIDSFLQPLVHNLPSYIQDTRDLLCQLEDIDWSEDFMFVCLDVSSLYTSIPLERGLEMLQLTLSTRDATLYDHTRMLLDLTRLVLENNVFLHDGRWYRQCQGVAMGAKFSPSYANLYMGQFEKKHLWSNCPLNLTEHILYWGRYIDDILAIWTGNVSDLNILIEHLNTNDFNLVFTHKVDTTKIEFLDLLLYITDNKIMSRLYRKPTACNSVLHAHSAHPLS</sequence>
<keyword evidence="3" id="KW-1185">Reference proteome</keyword>
<dbReference type="Pfam" id="PF26215">
    <property type="entry name" value="HTH_animal"/>
    <property type="match status" value="1"/>
</dbReference>
<dbReference type="InterPro" id="IPR058912">
    <property type="entry name" value="HTH_animal"/>
</dbReference>
<dbReference type="Proteomes" id="UP001066276">
    <property type="component" value="Chromosome 2_1"/>
</dbReference>
<reference evidence="2" key="1">
    <citation type="journal article" date="2022" name="bioRxiv">
        <title>Sequencing and chromosome-scale assembly of the giantPleurodeles waltlgenome.</title>
        <authorList>
            <person name="Brown T."/>
            <person name="Elewa A."/>
            <person name="Iarovenko S."/>
            <person name="Subramanian E."/>
            <person name="Araus A.J."/>
            <person name="Petzold A."/>
            <person name="Susuki M."/>
            <person name="Suzuki K.-i.T."/>
            <person name="Hayashi T."/>
            <person name="Toyoda A."/>
            <person name="Oliveira C."/>
            <person name="Osipova E."/>
            <person name="Leigh N.D."/>
            <person name="Simon A."/>
            <person name="Yun M.H."/>
        </authorList>
    </citation>
    <scope>NUCLEOTIDE SEQUENCE</scope>
    <source>
        <strain evidence="2">20211129_DDA</strain>
        <tissue evidence="2">Liver</tissue>
    </source>
</reference>
<feature type="domain" description="Reverse transcriptase" evidence="1">
    <location>
        <begin position="87"/>
        <end position="363"/>
    </location>
</feature>
<feature type="domain" description="Reverse transcriptase" evidence="1">
    <location>
        <begin position="1140"/>
        <end position="1416"/>
    </location>
</feature>
<accession>A0AAV7VEN9</accession>
<proteinExistence type="predicted"/>
<organism evidence="2 3">
    <name type="scientific">Pleurodeles waltl</name>
    <name type="common">Iberian ribbed newt</name>
    <dbReference type="NCBI Taxonomy" id="8319"/>
    <lineage>
        <taxon>Eukaryota</taxon>
        <taxon>Metazoa</taxon>
        <taxon>Chordata</taxon>
        <taxon>Craniata</taxon>
        <taxon>Vertebrata</taxon>
        <taxon>Euteleostomi</taxon>
        <taxon>Amphibia</taxon>
        <taxon>Batrachia</taxon>
        <taxon>Caudata</taxon>
        <taxon>Salamandroidea</taxon>
        <taxon>Salamandridae</taxon>
        <taxon>Pleurodelinae</taxon>
        <taxon>Pleurodeles</taxon>
    </lineage>
</organism>
<gene>
    <name evidence="2" type="ORF">NDU88_003931</name>
</gene>
<evidence type="ECO:0000313" key="3">
    <source>
        <dbReference type="Proteomes" id="UP001066276"/>
    </source>
</evidence>
<name>A0AAV7VEN9_PLEWA</name>